<evidence type="ECO:0000313" key="3">
    <source>
        <dbReference type="Proteomes" id="UP001193680"/>
    </source>
</evidence>
<keyword evidence="1" id="KW-0175">Coiled coil</keyword>
<dbReference type="RefSeq" id="WP_194947361.1">
    <property type="nucleotide sequence ID" value="NZ_JACBGI020000001.1"/>
</dbReference>
<comment type="caution">
    <text evidence="2">The sequence shown here is derived from an EMBL/GenBank/DDBJ whole genome shotgun (WGS) entry which is preliminary data.</text>
</comment>
<evidence type="ECO:0000313" key="2">
    <source>
        <dbReference type="EMBL" id="MBF6057010.1"/>
    </source>
</evidence>
<sequence>MLKIFIDESGSFATAEHQGSWSLTSAIVLPAPDKRKCIEALKELKIENKFRHNDEVKLKNVSEDSYLSFLHKLGNTNCTLYSVATDAGTQTVEDIEAHRDRQADKIEEHKDKMQHEEMTKQLENQANQVRKLAPQLYLQLICQTTLMSDVVRKSILFYVQRCPKQINAFQWKIDKKTAGRISKYEQSFRSLVLPFLQSESLRNPDVHVTDFDYSAMNDFFYTEDNKPQYLEKDYGIKTSPEGGLNIGKIVLNDFEFVDSKIEEGIQIIDLLVSGIRRTLRGDWETKSQVISEALGSLMVQAIDNKFPIHFITTSEEQQSLSPNAIKASKAFKDHQKPMLT</sequence>
<keyword evidence="3" id="KW-1185">Reference proteome</keyword>
<dbReference type="EMBL" id="JACBGI020000001">
    <property type="protein sequence ID" value="MBF6057010.1"/>
    <property type="molecule type" value="Genomic_DNA"/>
</dbReference>
<feature type="coiled-coil region" evidence="1">
    <location>
        <begin position="92"/>
        <end position="132"/>
    </location>
</feature>
<gene>
    <name evidence="2" type="ORF">H8792_001520</name>
</gene>
<reference evidence="2 3" key="1">
    <citation type="submission" date="2020-11" db="EMBL/GenBank/DDBJ databases">
        <title>Sulfur oxidizing isolate from Hospital Hole Sinkhole.</title>
        <authorList>
            <person name="Scott K.M."/>
        </authorList>
    </citation>
    <scope>NUCLEOTIDE SEQUENCE [LARGE SCALE GENOMIC DNA]</scope>
    <source>
        <strain evidence="2 3">HH1</strain>
    </source>
</reference>
<name>A0ABS0BTA8_9GAMM</name>
<dbReference type="Pfam" id="PF12686">
    <property type="entry name" value="DUF3800"/>
    <property type="match status" value="1"/>
</dbReference>
<dbReference type="Proteomes" id="UP001193680">
    <property type="component" value="Unassembled WGS sequence"/>
</dbReference>
<organism evidence="2 3">
    <name type="scientific">Thiomicrorhabdus heinhorstiae</name>
    <dbReference type="NCBI Taxonomy" id="2748010"/>
    <lineage>
        <taxon>Bacteria</taxon>
        <taxon>Pseudomonadati</taxon>
        <taxon>Pseudomonadota</taxon>
        <taxon>Gammaproteobacteria</taxon>
        <taxon>Thiotrichales</taxon>
        <taxon>Piscirickettsiaceae</taxon>
        <taxon>Thiomicrorhabdus</taxon>
    </lineage>
</organism>
<evidence type="ECO:0000256" key="1">
    <source>
        <dbReference type="SAM" id="Coils"/>
    </source>
</evidence>
<proteinExistence type="predicted"/>
<accession>A0ABS0BTA8</accession>
<protein>
    <submittedName>
        <fullName evidence="2">DUF3800 domain-containing protein</fullName>
    </submittedName>
</protein>
<dbReference type="InterPro" id="IPR024524">
    <property type="entry name" value="DUF3800"/>
</dbReference>